<proteinExistence type="predicted"/>
<dbReference type="PANTHER" id="PTHR48200">
    <property type="entry name" value="PROTEIN, PUTATIVE-RELATED"/>
    <property type="match status" value="1"/>
</dbReference>
<feature type="compositionally biased region" description="Basic and acidic residues" evidence="1">
    <location>
        <begin position="470"/>
        <end position="479"/>
    </location>
</feature>
<dbReference type="PANTHER" id="PTHR48200:SF1">
    <property type="entry name" value="AMINOTRANSFERASE-LIKE PLANT MOBILE DOMAIN-CONTAINING PROTEIN"/>
    <property type="match status" value="1"/>
</dbReference>
<evidence type="ECO:0000313" key="5">
    <source>
        <dbReference type="Proteomes" id="UP000233551"/>
    </source>
</evidence>
<name>A0A2I0JJN5_PUNGR</name>
<feature type="chain" id="PRO_5014172253" description="DUF7745 domain-containing protein" evidence="2">
    <location>
        <begin position="33"/>
        <end position="513"/>
    </location>
</feature>
<feature type="signal peptide" evidence="2">
    <location>
        <begin position="1"/>
        <end position="32"/>
    </location>
</feature>
<reference evidence="4 5" key="1">
    <citation type="submission" date="2017-11" db="EMBL/GenBank/DDBJ databases">
        <title>De-novo sequencing of pomegranate (Punica granatum L.) genome.</title>
        <authorList>
            <person name="Akparov Z."/>
            <person name="Amiraslanov A."/>
            <person name="Hajiyeva S."/>
            <person name="Abbasov M."/>
            <person name="Kaur K."/>
            <person name="Hamwieh A."/>
            <person name="Solovyev V."/>
            <person name="Salamov A."/>
            <person name="Braich B."/>
            <person name="Kosarev P."/>
            <person name="Mahmoud A."/>
            <person name="Hajiyev E."/>
            <person name="Babayeva S."/>
            <person name="Izzatullayeva V."/>
            <person name="Mammadov A."/>
            <person name="Mammadov A."/>
            <person name="Sharifova S."/>
            <person name="Ojaghi J."/>
            <person name="Eynullazada K."/>
            <person name="Bayramov B."/>
            <person name="Abdulazimova A."/>
            <person name="Shahmuradov I."/>
        </authorList>
    </citation>
    <scope>NUCLEOTIDE SEQUENCE [LARGE SCALE GENOMIC DNA]</scope>
    <source>
        <strain evidence="5">cv. AG2017</strain>
        <tissue evidence="4">Leaf</tissue>
    </source>
</reference>
<evidence type="ECO:0000313" key="4">
    <source>
        <dbReference type="EMBL" id="PKI56467.1"/>
    </source>
</evidence>
<dbReference type="Proteomes" id="UP000233551">
    <property type="component" value="Unassembled WGS sequence"/>
</dbReference>
<dbReference type="AlphaFoldDB" id="A0A2I0JJN5"/>
<evidence type="ECO:0000256" key="2">
    <source>
        <dbReference type="SAM" id="SignalP"/>
    </source>
</evidence>
<feature type="region of interest" description="Disordered" evidence="1">
    <location>
        <begin position="470"/>
        <end position="492"/>
    </location>
</feature>
<protein>
    <recommendedName>
        <fullName evidence="3">DUF7745 domain-containing protein</fullName>
    </recommendedName>
</protein>
<dbReference type="EMBL" id="PGOL01001597">
    <property type="protein sequence ID" value="PKI56467.1"/>
    <property type="molecule type" value="Genomic_DNA"/>
</dbReference>
<dbReference type="Pfam" id="PF24924">
    <property type="entry name" value="DUF7745"/>
    <property type="match status" value="1"/>
</dbReference>
<comment type="caution">
    <text evidence="4">The sequence shown here is derived from an EMBL/GenBank/DDBJ whole genome shotgun (WGS) entry which is preliminary data.</text>
</comment>
<sequence length="513" mass="57188">MSTRGSRDIFQANLCHTFLLLTFGTLLLPSAADRIDATLASIVLQVVGGRGYEVALVAETIRSLNCITQTADRRLRGSPILLQSWLQSHASPFGLMRPVLFFNRLESIISQLLPLVRVEERKVSEWITIFRKVSPKGFKWRAAWIPPEPMAFRCPDFNGLPLLSHARSTTYFPAQVMRQFGSLQTVPEDTARTRSYLHGAPQSRSYLTSPNTLLRMYGISRLRKSTSSISTSGVSQHMKISPTLHDPRVAHHMGHPQAWSSKRSSLASATTHVYATGELCPPSRVDHPRSSPLYGETCCDQRPLIPATHLAQQSSRANLHGASPRDRTHISPHDLAHLPAIKLALHMCKHVHTSPCMQAKGINARFSAYSHDAYRGHAGHRGRVMHELTPFRELLSSLFPYTLTGKGLGTEHRDHLGHHPPAISVSKRRTLGHPWLKFAPIQPRQATYTEVSLVEVHLEVAIVGHSNKRRWDAPGHLHQDQTSSTTGTRTTPTTDSLGQLCIFLLLDDRGDHL</sequence>
<feature type="domain" description="DUF7745" evidence="3">
    <location>
        <begin position="17"/>
        <end position="199"/>
    </location>
</feature>
<keyword evidence="5" id="KW-1185">Reference proteome</keyword>
<evidence type="ECO:0000256" key="1">
    <source>
        <dbReference type="SAM" id="MobiDB-lite"/>
    </source>
</evidence>
<evidence type="ECO:0000259" key="3">
    <source>
        <dbReference type="Pfam" id="PF24924"/>
    </source>
</evidence>
<organism evidence="4 5">
    <name type="scientific">Punica granatum</name>
    <name type="common">Pomegranate</name>
    <dbReference type="NCBI Taxonomy" id="22663"/>
    <lineage>
        <taxon>Eukaryota</taxon>
        <taxon>Viridiplantae</taxon>
        <taxon>Streptophyta</taxon>
        <taxon>Embryophyta</taxon>
        <taxon>Tracheophyta</taxon>
        <taxon>Spermatophyta</taxon>
        <taxon>Magnoliopsida</taxon>
        <taxon>eudicotyledons</taxon>
        <taxon>Gunneridae</taxon>
        <taxon>Pentapetalae</taxon>
        <taxon>rosids</taxon>
        <taxon>malvids</taxon>
        <taxon>Myrtales</taxon>
        <taxon>Lythraceae</taxon>
        <taxon>Punica</taxon>
    </lineage>
</organism>
<keyword evidence="2" id="KW-0732">Signal</keyword>
<accession>A0A2I0JJN5</accession>
<dbReference type="InterPro" id="IPR056647">
    <property type="entry name" value="DUF7745"/>
</dbReference>
<gene>
    <name evidence="4" type="ORF">CRG98_023105</name>
</gene>
<feature type="compositionally biased region" description="Low complexity" evidence="1">
    <location>
        <begin position="482"/>
        <end position="492"/>
    </location>
</feature>